<comment type="caution">
    <text evidence="1">The sequence shown here is derived from an EMBL/GenBank/DDBJ whole genome shotgun (WGS) entry which is preliminary data.</text>
</comment>
<dbReference type="Gene3D" id="1.10.150.240">
    <property type="entry name" value="Putative phosphatase, domain 2"/>
    <property type="match status" value="1"/>
</dbReference>
<dbReference type="InterPro" id="IPR023214">
    <property type="entry name" value="HAD_sf"/>
</dbReference>
<reference evidence="1" key="1">
    <citation type="submission" date="2022-12" db="EMBL/GenBank/DDBJ databases">
        <title>Marinomonas 15G1-11 sp. nov, isolated from marine algae.</title>
        <authorList>
            <person name="Butt M."/>
            <person name="Choi D.G."/>
            <person name="Kim J.M."/>
            <person name="Lee J.K."/>
            <person name="Baek J.H."/>
            <person name="Jeon C.O."/>
        </authorList>
    </citation>
    <scope>NUCLEOTIDE SEQUENCE</scope>
    <source>
        <strain evidence="1">15G1-11</strain>
    </source>
</reference>
<dbReference type="Pfam" id="PF00702">
    <property type="entry name" value="Hydrolase"/>
    <property type="match status" value="1"/>
</dbReference>
<proteinExistence type="predicted"/>
<dbReference type="NCBIfam" id="TIGR01509">
    <property type="entry name" value="HAD-SF-IA-v3"/>
    <property type="match status" value="1"/>
</dbReference>
<dbReference type="InterPro" id="IPR036412">
    <property type="entry name" value="HAD-like_sf"/>
</dbReference>
<dbReference type="PANTHER" id="PTHR43611:SF3">
    <property type="entry name" value="FLAVIN MONONUCLEOTIDE HYDROLASE 1, CHLOROPLATIC"/>
    <property type="match status" value="1"/>
</dbReference>
<sequence>MNHSEAIKVILFDLGNVLVDLGDRSELNSMLNASGDEAEIWLKWLQSPLVKRFDSGEISFDIFATGMIAEVPSLGSREDFKRRFSRWPKGLFDGALSLVSRVKPKYHKAILSNTNEAHWPILMSDMKLGGAFQSYFASHQMGCVKPDEEIYLKVVSALGVEPRDILFVDDNLVNVEAAKKIGIVAHQVKGIKEAQRILQQYNVV</sequence>
<dbReference type="SUPFAM" id="SSF56784">
    <property type="entry name" value="HAD-like"/>
    <property type="match status" value="1"/>
</dbReference>
<dbReference type="Gene3D" id="3.40.50.1000">
    <property type="entry name" value="HAD superfamily/HAD-like"/>
    <property type="match status" value="1"/>
</dbReference>
<gene>
    <name evidence="1" type="ORF">O1D97_14790</name>
</gene>
<dbReference type="RefSeq" id="WP_269126805.1">
    <property type="nucleotide sequence ID" value="NZ_JAPUBN010000019.1"/>
</dbReference>
<dbReference type="PANTHER" id="PTHR43611">
    <property type="entry name" value="ALPHA-D-GLUCOSE 1-PHOSPHATE PHOSPHATASE"/>
    <property type="match status" value="1"/>
</dbReference>
<dbReference type="InterPro" id="IPR023198">
    <property type="entry name" value="PGP-like_dom2"/>
</dbReference>
<dbReference type="SFLD" id="SFLDS00003">
    <property type="entry name" value="Haloacid_Dehalogenase"/>
    <property type="match status" value="1"/>
</dbReference>
<dbReference type="InterPro" id="IPR006439">
    <property type="entry name" value="HAD-SF_hydro_IA"/>
</dbReference>
<dbReference type="EMBL" id="JAPUBN010000019">
    <property type="protein sequence ID" value="MCZ2722841.1"/>
    <property type="molecule type" value="Genomic_DNA"/>
</dbReference>
<dbReference type="Proteomes" id="UP001149719">
    <property type="component" value="Unassembled WGS sequence"/>
</dbReference>
<evidence type="ECO:0000313" key="1">
    <source>
        <dbReference type="EMBL" id="MCZ2722841.1"/>
    </source>
</evidence>
<name>A0ABT4JWR9_9GAMM</name>
<evidence type="ECO:0000313" key="2">
    <source>
        <dbReference type="Proteomes" id="UP001149719"/>
    </source>
</evidence>
<organism evidence="1 2">
    <name type="scientific">Marinomonas phaeophyticola</name>
    <dbReference type="NCBI Taxonomy" id="3004091"/>
    <lineage>
        <taxon>Bacteria</taxon>
        <taxon>Pseudomonadati</taxon>
        <taxon>Pseudomonadota</taxon>
        <taxon>Gammaproteobacteria</taxon>
        <taxon>Oceanospirillales</taxon>
        <taxon>Oceanospirillaceae</taxon>
        <taxon>Marinomonas</taxon>
    </lineage>
</organism>
<accession>A0ABT4JWR9</accession>
<dbReference type="SFLD" id="SFLDG01129">
    <property type="entry name" value="C1.5:_HAD__Beta-PGM__Phosphata"/>
    <property type="match status" value="1"/>
</dbReference>
<dbReference type="CDD" id="cd02603">
    <property type="entry name" value="HAD_sEH-N_like"/>
    <property type="match status" value="1"/>
</dbReference>
<keyword evidence="2" id="KW-1185">Reference proteome</keyword>
<dbReference type="PRINTS" id="PR00413">
    <property type="entry name" value="HADHALOGNASE"/>
</dbReference>
<protein>
    <submittedName>
        <fullName evidence="1">HAD family phosphatase</fullName>
    </submittedName>
</protein>